<organism evidence="1 2">
    <name type="scientific">Shimwellia blattae (strain ATCC 29907 / DSM 4481 / JCM 1650 / NBRC 105725 / CDC 9005-74)</name>
    <name type="common">Escherichia blattae</name>
    <dbReference type="NCBI Taxonomy" id="630626"/>
    <lineage>
        <taxon>Bacteria</taxon>
        <taxon>Pseudomonadati</taxon>
        <taxon>Pseudomonadota</taxon>
        <taxon>Gammaproteobacteria</taxon>
        <taxon>Enterobacterales</taxon>
        <taxon>Enterobacteriaceae</taxon>
        <taxon>Shimwellia</taxon>
    </lineage>
</organism>
<dbReference type="eggNOG" id="COG3468">
    <property type="taxonomic scope" value="Bacteria"/>
</dbReference>
<dbReference type="AlphaFoldDB" id="I2BEJ2"/>
<dbReference type="NCBIfam" id="TIGR01414">
    <property type="entry name" value="autotrans_barl"/>
    <property type="match status" value="1"/>
</dbReference>
<keyword evidence="1" id="KW-0808">Transferase</keyword>
<reference evidence="1 2" key="1">
    <citation type="journal article" date="2012" name="J. Bacteriol.">
        <title>Complete genome sequence of the B12-producing Shimwellia blattae strain DSM 4481, isolated from a cockroach.</title>
        <authorList>
            <person name="Brzuszkiewicz E."/>
            <person name="Waschkowitz T."/>
            <person name="Wiezer A."/>
            <person name="Daniel R."/>
        </authorList>
    </citation>
    <scope>NUCLEOTIDE SEQUENCE [LARGE SCALE GENOMIC DNA]</scope>
    <source>
        <strain evidence="2">ATCC 29907 / DSM 4481 / JCM 1650 / NBRC 105725 / CDC 9005-74</strain>
    </source>
</reference>
<gene>
    <name evidence="1" type="ordered locus">EBL_c39180</name>
</gene>
<dbReference type="Gene3D" id="2.40.128.130">
    <property type="entry name" value="Autotransporter beta-domain"/>
    <property type="match status" value="1"/>
</dbReference>
<dbReference type="PATRIC" id="fig|630626.3.peg.3817"/>
<evidence type="ECO:0000313" key="1">
    <source>
        <dbReference type="EMBL" id="AFJ48946.1"/>
    </source>
</evidence>
<dbReference type="SUPFAM" id="SSF103515">
    <property type="entry name" value="Autotransporter"/>
    <property type="match status" value="1"/>
</dbReference>
<dbReference type="InterPro" id="IPR036709">
    <property type="entry name" value="Autotransporte_beta_dom_sf"/>
</dbReference>
<dbReference type="Proteomes" id="UP000001955">
    <property type="component" value="Chromosome"/>
</dbReference>
<keyword evidence="1" id="KW-0418">Kinase</keyword>
<proteinExistence type="predicted"/>
<name>I2BEJ2_SHIBC</name>
<evidence type="ECO:0000313" key="2">
    <source>
        <dbReference type="Proteomes" id="UP000001955"/>
    </source>
</evidence>
<protein>
    <submittedName>
        <fullName evidence="1">Sensor histidine kinase/response regulator BarA</fullName>
    </submittedName>
</protein>
<accession>I2BEJ2</accession>
<dbReference type="EMBL" id="CP001560">
    <property type="protein sequence ID" value="AFJ48946.1"/>
    <property type="molecule type" value="Genomic_DNA"/>
</dbReference>
<sequence length="98" mass="10763">MGYHDDATKLAQQPCEWRKPARDSYKSRGLTASLKTGYTLKIGEFTGSQAGARNIGEVKVGVEGQINPRLNLWGNVGTQMGDEGYHDSTAMIGVKYHF</sequence>
<dbReference type="HOGENOM" id="CLU_2332105_0_0_6"/>
<dbReference type="InterPro" id="IPR006315">
    <property type="entry name" value="OM_autotransptr_brl_dom"/>
</dbReference>
<dbReference type="KEGG" id="ebt:EBL_c39180"/>
<dbReference type="GO" id="GO:0019867">
    <property type="term" value="C:outer membrane"/>
    <property type="evidence" value="ECO:0007669"/>
    <property type="project" value="InterPro"/>
</dbReference>
<dbReference type="GO" id="GO:0016301">
    <property type="term" value="F:kinase activity"/>
    <property type="evidence" value="ECO:0007669"/>
    <property type="project" value="UniProtKB-KW"/>
</dbReference>
<dbReference type="STRING" id="630626.EBL_c39180"/>
<keyword evidence="2" id="KW-1185">Reference proteome</keyword>